<accession>A0A7U2HZ25</accession>
<protein>
    <submittedName>
        <fullName evidence="2">Uncharacterized protein</fullName>
    </submittedName>
</protein>
<dbReference type="AlphaFoldDB" id="A0A7U2HZ25"/>
<dbReference type="RefSeq" id="XP_001805719.1">
    <property type="nucleotide sequence ID" value="XM_001805667.1"/>
</dbReference>
<dbReference type="EMBL" id="CP069026">
    <property type="protein sequence ID" value="QRC93931.1"/>
    <property type="molecule type" value="Genomic_DNA"/>
</dbReference>
<sequence length="189" mass="20809">MLLVRLAQAPSTTSVHHVHATATYSTPDSTHAASRNTSANLRTNARPNIPRTHSAPNLLCSNHPNYLPQCIPKPATPRPRTRPPQPIPASRSLPSLFTTLATPSLLSVGPAGYVYTLTSMRSSRYESLRDDYGIRFRARGHRLQALLMRMRLKRSSDGREGGLGVRNGDRVGGWVEAKKVRIGAWLGRL</sequence>
<gene>
    <name evidence="2" type="ORF">JI435_155740</name>
</gene>
<name>A0A7U2HZ25_PHANO</name>
<feature type="compositionally biased region" description="Low complexity" evidence="1">
    <location>
        <begin position="11"/>
        <end position="23"/>
    </location>
</feature>
<keyword evidence="3" id="KW-1185">Reference proteome</keyword>
<feature type="region of interest" description="Disordered" evidence="1">
    <location>
        <begin position="69"/>
        <end position="92"/>
    </location>
</feature>
<feature type="compositionally biased region" description="Polar residues" evidence="1">
    <location>
        <begin position="24"/>
        <end position="46"/>
    </location>
</feature>
<organism evidence="2 3">
    <name type="scientific">Phaeosphaeria nodorum (strain SN15 / ATCC MYA-4574 / FGSC 10173)</name>
    <name type="common">Glume blotch fungus</name>
    <name type="synonym">Parastagonospora nodorum</name>
    <dbReference type="NCBI Taxonomy" id="321614"/>
    <lineage>
        <taxon>Eukaryota</taxon>
        <taxon>Fungi</taxon>
        <taxon>Dikarya</taxon>
        <taxon>Ascomycota</taxon>
        <taxon>Pezizomycotina</taxon>
        <taxon>Dothideomycetes</taxon>
        <taxon>Pleosporomycetidae</taxon>
        <taxon>Pleosporales</taxon>
        <taxon>Pleosporineae</taxon>
        <taxon>Phaeosphaeriaceae</taxon>
        <taxon>Parastagonospora</taxon>
    </lineage>
</organism>
<proteinExistence type="predicted"/>
<feature type="region of interest" description="Disordered" evidence="1">
    <location>
        <begin position="7"/>
        <end position="57"/>
    </location>
</feature>
<dbReference type="KEGG" id="pno:SNOG_15574"/>
<evidence type="ECO:0000313" key="3">
    <source>
        <dbReference type="Proteomes" id="UP000663193"/>
    </source>
</evidence>
<evidence type="ECO:0000313" key="2">
    <source>
        <dbReference type="EMBL" id="QRC93931.1"/>
    </source>
</evidence>
<evidence type="ECO:0000256" key="1">
    <source>
        <dbReference type="SAM" id="MobiDB-lite"/>
    </source>
</evidence>
<dbReference type="Proteomes" id="UP000663193">
    <property type="component" value="Chromosome 4"/>
</dbReference>
<feature type="compositionally biased region" description="Pro residues" evidence="1">
    <location>
        <begin position="74"/>
        <end position="87"/>
    </location>
</feature>
<reference evidence="3" key="1">
    <citation type="journal article" date="2021" name="BMC Genomics">
        <title>Chromosome-level genome assembly and manually-curated proteome of model necrotroph Parastagonospora nodorum Sn15 reveals a genome-wide trove of candidate effector homologs, and redundancy of virulence-related functions within an accessory chromosome.</title>
        <authorList>
            <person name="Bertazzoni S."/>
            <person name="Jones D.A.B."/>
            <person name="Phan H.T."/>
            <person name="Tan K.-C."/>
            <person name="Hane J.K."/>
        </authorList>
    </citation>
    <scope>NUCLEOTIDE SEQUENCE [LARGE SCALE GENOMIC DNA]</scope>
    <source>
        <strain evidence="3">SN15 / ATCC MYA-4574 / FGSC 10173)</strain>
    </source>
</reference>
<dbReference type="VEuPathDB" id="FungiDB:JI435_155740"/>